<dbReference type="SUPFAM" id="SSF56112">
    <property type="entry name" value="Protein kinase-like (PK-like)"/>
    <property type="match status" value="1"/>
</dbReference>
<dbReference type="PROSITE" id="PS00109">
    <property type="entry name" value="PROTEIN_KINASE_TYR"/>
    <property type="match status" value="1"/>
</dbReference>
<dbReference type="InterPro" id="IPR040976">
    <property type="entry name" value="Pkinase_fungal"/>
</dbReference>
<dbReference type="PANTHER" id="PTHR38248:SF2">
    <property type="entry name" value="FUNK1 11"/>
    <property type="match status" value="1"/>
</dbReference>
<accession>A0A9W8E645</accession>
<comment type="caution">
    <text evidence="2">The sequence shown here is derived from an EMBL/GenBank/DDBJ whole genome shotgun (WGS) entry which is preliminary data.</text>
</comment>
<feature type="domain" description="Fungal-type protein kinase" evidence="1">
    <location>
        <begin position="209"/>
        <end position="296"/>
    </location>
</feature>
<dbReference type="GO" id="GO:0004672">
    <property type="term" value="F:protein kinase activity"/>
    <property type="evidence" value="ECO:0007669"/>
    <property type="project" value="InterPro"/>
</dbReference>
<organism evidence="2 3">
    <name type="scientific">Dispira parvispora</name>
    <dbReference type="NCBI Taxonomy" id="1520584"/>
    <lineage>
        <taxon>Eukaryota</taxon>
        <taxon>Fungi</taxon>
        <taxon>Fungi incertae sedis</taxon>
        <taxon>Zoopagomycota</taxon>
        <taxon>Kickxellomycotina</taxon>
        <taxon>Dimargaritomycetes</taxon>
        <taxon>Dimargaritales</taxon>
        <taxon>Dimargaritaceae</taxon>
        <taxon>Dispira</taxon>
    </lineage>
</organism>
<dbReference type="AlphaFoldDB" id="A0A9W8E645"/>
<dbReference type="OrthoDB" id="5584477at2759"/>
<evidence type="ECO:0000313" key="3">
    <source>
        <dbReference type="Proteomes" id="UP001150925"/>
    </source>
</evidence>
<feature type="non-terminal residue" evidence="2">
    <location>
        <position position="418"/>
    </location>
</feature>
<evidence type="ECO:0000259" key="1">
    <source>
        <dbReference type="Pfam" id="PF17667"/>
    </source>
</evidence>
<keyword evidence="3" id="KW-1185">Reference proteome</keyword>
<dbReference type="InterPro" id="IPR008266">
    <property type="entry name" value="Tyr_kinase_AS"/>
</dbReference>
<evidence type="ECO:0000313" key="2">
    <source>
        <dbReference type="EMBL" id="KAJ1959832.1"/>
    </source>
</evidence>
<gene>
    <name evidence="2" type="ORF">IWQ62_004458</name>
</gene>
<dbReference type="Proteomes" id="UP001150925">
    <property type="component" value="Unassembled WGS sequence"/>
</dbReference>
<sequence>MNVEAGRKVFIDNYIQLCICSLYRAGFDPTKEWLEDDVEEYELTLKESWVELDHDHKNRKTLNTESLPNEVRIFEKINENRNDFIDKCVPTMVVGGSVYIKFGFLPGSNHFSTVKKYCGALDIVDLGRDIQPSTQTTTEPSAGNDKPKFSVANRVQQRLLMLPTGHPLSALHTWAHKPQYISKFRKSNGSQLLVDYVLVIFSRLFCIIHDLYKNCQVYHRDLSEGNVLVRENNGDPYPLLIDFDHARLCSDTVNDSIHFGMGTVPFMSILNLAGYSHKLSDLDELESLLYLLVWKCTIGFTSSDITRGKTARNTPQVPPVQPIANPLVKLVTRLKLINRKSAALVQRSKHRVGQTKQLNIRSWAKGDPGDECLDAKYLHASSDGTFKLVLGELRPEFQVFKPLLSELRRILFDWDGKQ</sequence>
<proteinExistence type="predicted"/>
<reference evidence="2" key="1">
    <citation type="submission" date="2022-07" db="EMBL/GenBank/DDBJ databases">
        <title>Phylogenomic reconstructions and comparative analyses of Kickxellomycotina fungi.</title>
        <authorList>
            <person name="Reynolds N.K."/>
            <person name="Stajich J.E."/>
            <person name="Barry K."/>
            <person name="Grigoriev I.V."/>
            <person name="Crous P."/>
            <person name="Smith M.E."/>
        </authorList>
    </citation>
    <scope>NUCLEOTIDE SEQUENCE</scope>
    <source>
        <strain evidence="2">RSA 1196</strain>
    </source>
</reference>
<dbReference type="EMBL" id="JANBPY010001487">
    <property type="protein sequence ID" value="KAJ1959832.1"/>
    <property type="molecule type" value="Genomic_DNA"/>
</dbReference>
<dbReference type="PANTHER" id="PTHR38248">
    <property type="entry name" value="FUNK1 6"/>
    <property type="match status" value="1"/>
</dbReference>
<protein>
    <recommendedName>
        <fullName evidence="1">Fungal-type protein kinase domain-containing protein</fullName>
    </recommendedName>
</protein>
<dbReference type="Gene3D" id="1.10.510.10">
    <property type="entry name" value="Transferase(Phosphotransferase) domain 1"/>
    <property type="match status" value="1"/>
</dbReference>
<name>A0A9W8E645_9FUNG</name>
<dbReference type="InterPro" id="IPR011009">
    <property type="entry name" value="Kinase-like_dom_sf"/>
</dbReference>
<dbReference type="Pfam" id="PF17667">
    <property type="entry name" value="Pkinase_fungal"/>
    <property type="match status" value="1"/>
</dbReference>